<dbReference type="eggNOG" id="ENOG502QUX2">
    <property type="taxonomic scope" value="Eukaryota"/>
</dbReference>
<dbReference type="Proteomes" id="UP000001640">
    <property type="component" value="Chromosome 3"/>
</dbReference>
<dbReference type="OMA" id="ESSAIWA"/>
<dbReference type="GO" id="GO:0000963">
    <property type="term" value="P:mitochondrial RNA processing"/>
    <property type="evidence" value="ECO:0007669"/>
    <property type="project" value="EnsemblFungi"/>
</dbReference>
<evidence type="ECO:0000313" key="5">
    <source>
        <dbReference type="Proteomes" id="UP000001640"/>
    </source>
</evidence>
<dbReference type="InParanoid" id="G0VDI3"/>
<gene>
    <name evidence="4" type="primary">NCAS0C05550</name>
    <name evidence="4" type="ordered locus">NCAS_0C05550</name>
</gene>
<evidence type="ECO:0000313" key="4">
    <source>
        <dbReference type="EMBL" id="CCC69545.1"/>
    </source>
</evidence>
<proteinExistence type="predicted"/>
<dbReference type="GO" id="GO:0019843">
    <property type="term" value="F:rRNA binding"/>
    <property type="evidence" value="ECO:0007669"/>
    <property type="project" value="EnsemblFungi"/>
</dbReference>
<comment type="subcellular location">
    <subcellularLocation>
        <location evidence="1">Mitochondrion</location>
    </subcellularLocation>
</comment>
<dbReference type="PANTHER" id="PTHR47942">
    <property type="entry name" value="TETRATRICOPEPTIDE REPEAT (TPR)-LIKE SUPERFAMILY PROTEIN-RELATED"/>
    <property type="match status" value="1"/>
</dbReference>
<dbReference type="KEGG" id="ncs:NCAS_0C05550"/>
<dbReference type="InterPro" id="IPR051222">
    <property type="entry name" value="PPR/CCM1_RNA-binding"/>
</dbReference>
<dbReference type="GO" id="GO:2000234">
    <property type="term" value="P:positive regulation of rRNA processing"/>
    <property type="evidence" value="ECO:0007669"/>
    <property type="project" value="EnsemblFungi"/>
</dbReference>
<dbReference type="EMBL" id="HE576754">
    <property type="protein sequence ID" value="CCC69545.1"/>
    <property type="molecule type" value="Genomic_DNA"/>
</dbReference>
<dbReference type="AlphaFoldDB" id="G0VDI3"/>
<dbReference type="PROSITE" id="PS51375">
    <property type="entry name" value="PPR"/>
    <property type="match status" value="1"/>
</dbReference>
<dbReference type="FunCoup" id="G0VDI3">
    <property type="interactions" value="138"/>
</dbReference>
<dbReference type="HOGENOM" id="CLU_334653_0_0_1"/>
<keyword evidence="5" id="KW-1185">Reference proteome</keyword>
<keyword evidence="2" id="KW-0677">Repeat</keyword>
<dbReference type="OrthoDB" id="185373at2759"/>
<dbReference type="GO" id="GO:0008380">
    <property type="term" value="P:RNA splicing"/>
    <property type="evidence" value="ECO:0007669"/>
    <property type="project" value="EnsemblFungi"/>
</dbReference>
<protein>
    <recommendedName>
        <fullName evidence="6">Mitochondrial group I intron splicing factor CCM1</fullName>
    </recommendedName>
</protein>
<evidence type="ECO:0000256" key="3">
    <source>
        <dbReference type="PROSITE-ProRule" id="PRU00708"/>
    </source>
</evidence>
<feature type="repeat" description="PPR" evidence="3">
    <location>
        <begin position="357"/>
        <end position="391"/>
    </location>
</feature>
<dbReference type="InterPro" id="IPR011990">
    <property type="entry name" value="TPR-like_helical_dom_sf"/>
</dbReference>
<dbReference type="NCBIfam" id="TIGR00756">
    <property type="entry name" value="PPR"/>
    <property type="match status" value="1"/>
</dbReference>
<sequence>MFTRITLRYGTATVAKDKLLCLQSSKRLIVIPSPTGRRRKRKVKNVSLRDLQVDEVMGLEDPEKLEYKIKQIQEYTRRLSEKLKLSSDHEKMDLPNTDVTKNVDEIFDQISSAKGIPVITKEHQLLSSASTNNTTDLSTLIRETSNIQMEQLLPTEIKKRINNDDLVMSSLFRKDKQDWNLIISELYSSKKKLKGLSLNLITFQLLPKIHNLSLESIEQLDEMLIESCSGDFATYNKRMYECLFQNLSRLTPLPSQTNDPVITKMKELMDRFDANLLPKGLKMNSYSLNYCITYVKKAKDFKSMNYFLTRFKNQYNVTPNRVNYTTIIQFYRDLNLPQQAWNIFSTMKFLSKEHSPDIITYNKMLQICMQERDYARAIDLFHEVSDMKLIPSVDTLTILIKVLAVCSGNTMESDGKQESLRLMGWKYCHELIKLGGWEENEKILSAMLTLSAYDGDVSLTRALYFKCIMKRFFQVRNESNDNSSIVSIWKKALQASLLNRLFIGYSKFKPDKLPLSFSFDEGMELRRNILNSVDYSGRSTEGIIVPLLPIINLGNSEEILAESNAMWRFNLEFGGITNGLSDSYLENDIAKVDVDNMVHSSLNVSEFKARFFPLIAQWRQVVNQDILNPICMGSYLTIPLRLQNKNEFLARLNSFTFQQKDFDEKIESFYNSKLQITETVKKEEKQEEEKIDPSANTVELKNDDINKNQDLLKYIGSLRYKMLANGTIYEYQMKLATMTNDSTLATKTWKDRGLFRKTAYFNNLEKRERVSLDTEFARLMVEYFVGQNMYVDAMSIILSSQRHINWTYHMVKQLHHKLMEVEDQENASRLLEIVNKKKSKVALLDEQLQELAL</sequence>
<dbReference type="GO" id="GO:0016072">
    <property type="term" value="P:rRNA metabolic process"/>
    <property type="evidence" value="ECO:0007669"/>
    <property type="project" value="EnsemblFungi"/>
</dbReference>
<dbReference type="STRING" id="1064592.G0VDI3"/>
<reference key="2">
    <citation type="submission" date="2011-08" db="EMBL/GenBank/DDBJ databases">
        <title>Genome sequence of Naumovozyma castellii.</title>
        <authorList>
            <person name="Gordon J.L."/>
            <person name="Armisen D."/>
            <person name="Proux-Wera E."/>
            <person name="OhEigeartaigh S.S."/>
            <person name="Byrne K.P."/>
            <person name="Wolfe K.H."/>
        </authorList>
    </citation>
    <scope>NUCLEOTIDE SEQUENCE</scope>
    <source>
        <strain>Type strain:CBS 4309</strain>
    </source>
</reference>
<dbReference type="Gene3D" id="1.25.40.10">
    <property type="entry name" value="Tetratricopeptide repeat domain"/>
    <property type="match status" value="1"/>
</dbReference>
<dbReference type="GeneID" id="96903126"/>
<dbReference type="RefSeq" id="XP_003675909.1">
    <property type="nucleotide sequence ID" value="XM_003675861.1"/>
</dbReference>
<reference evidence="4 5" key="1">
    <citation type="journal article" date="2011" name="Proc. Natl. Acad. Sci. U.S.A.">
        <title>Evolutionary erosion of yeast sex chromosomes by mating-type switching accidents.</title>
        <authorList>
            <person name="Gordon J.L."/>
            <person name="Armisen D."/>
            <person name="Proux-Wera E."/>
            <person name="Oheigeartaigh S.S."/>
            <person name="Byrne K.P."/>
            <person name="Wolfe K.H."/>
        </authorList>
    </citation>
    <scope>NUCLEOTIDE SEQUENCE [LARGE SCALE GENOMIC DNA]</scope>
    <source>
        <strain evidence="5">ATCC 76901 / BCRC 22586 / CBS 4309 / NBRC 1992 / NRRL Y-12630</strain>
    </source>
</reference>
<evidence type="ECO:0008006" key="6">
    <source>
        <dbReference type="Google" id="ProtNLM"/>
    </source>
</evidence>
<dbReference type="InterPro" id="IPR002885">
    <property type="entry name" value="PPR_rpt"/>
</dbReference>
<accession>G0VDI3</accession>
<evidence type="ECO:0000256" key="2">
    <source>
        <dbReference type="ARBA" id="ARBA00022737"/>
    </source>
</evidence>
<evidence type="ECO:0000256" key="1">
    <source>
        <dbReference type="ARBA" id="ARBA00004173"/>
    </source>
</evidence>
<dbReference type="Pfam" id="PF13041">
    <property type="entry name" value="PPR_2"/>
    <property type="match status" value="1"/>
</dbReference>
<name>G0VDI3_NAUCA</name>
<organism evidence="4 5">
    <name type="scientific">Naumovozyma castellii</name>
    <name type="common">Yeast</name>
    <name type="synonym">Saccharomyces castellii</name>
    <dbReference type="NCBI Taxonomy" id="27288"/>
    <lineage>
        <taxon>Eukaryota</taxon>
        <taxon>Fungi</taxon>
        <taxon>Dikarya</taxon>
        <taxon>Ascomycota</taxon>
        <taxon>Saccharomycotina</taxon>
        <taxon>Saccharomycetes</taxon>
        <taxon>Saccharomycetales</taxon>
        <taxon>Saccharomycetaceae</taxon>
        <taxon>Naumovozyma</taxon>
    </lineage>
</organism>
<dbReference type="GO" id="GO:0005739">
    <property type="term" value="C:mitochondrion"/>
    <property type="evidence" value="ECO:0007669"/>
    <property type="project" value="UniProtKB-SubCell"/>
</dbReference>